<dbReference type="Gene3D" id="2.40.50.140">
    <property type="entry name" value="Nucleic acid-binding proteins"/>
    <property type="match status" value="1"/>
</dbReference>
<comment type="subcellular location">
    <subcellularLocation>
        <location evidence="2 13">Cytoplasm</location>
    </subcellularLocation>
</comment>
<evidence type="ECO:0000256" key="14">
    <source>
        <dbReference type="SAM" id="MobiDB-lite"/>
    </source>
</evidence>
<dbReference type="Gene3D" id="3.40.50.620">
    <property type="entry name" value="HUPs"/>
    <property type="match status" value="1"/>
</dbReference>
<comment type="caution">
    <text evidence="16">The sequence shown here is derived from an EMBL/GenBank/DDBJ whole genome shotgun (WGS) entry which is preliminary data.</text>
</comment>
<comment type="function">
    <text evidence="1 13">Is required not only for elongation of protein synthesis but also for the initiation of all mRNA translation through initiator tRNA(fMet) aminoacylation.</text>
</comment>
<dbReference type="SUPFAM" id="SSF47323">
    <property type="entry name" value="Anticodon-binding domain of a subclass of class I aminoacyl-tRNA synthetases"/>
    <property type="match status" value="1"/>
</dbReference>
<dbReference type="HAMAP" id="MF_01228">
    <property type="entry name" value="Met_tRNA_synth_type2"/>
    <property type="match status" value="1"/>
</dbReference>
<keyword evidence="8 13" id="KW-0067">ATP-binding</keyword>
<dbReference type="Gene3D" id="1.10.730.10">
    <property type="entry name" value="Isoleucyl-tRNA Synthetase, Domain 1"/>
    <property type="match status" value="1"/>
</dbReference>
<name>A0A0N0C2F6_9BACL</name>
<dbReference type="Gene3D" id="2.170.220.10">
    <property type="match status" value="1"/>
</dbReference>
<evidence type="ECO:0000256" key="9">
    <source>
        <dbReference type="ARBA" id="ARBA00022884"/>
    </source>
</evidence>
<evidence type="ECO:0000256" key="11">
    <source>
        <dbReference type="ARBA" id="ARBA00023146"/>
    </source>
</evidence>
<dbReference type="SUPFAM" id="SSF50249">
    <property type="entry name" value="Nucleic acid-binding proteins"/>
    <property type="match status" value="1"/>
</dbReference>
<protein>
    <recommendedName>
        <fullName evidence="13">Methionine--tRNA ligase</fullName>
        <ecNumber evidence="13">6.1.1.10</ecNumber>
    </recommendedName>
    <alternativeName>
        <fullName evidence="13">Methionyl-tRNA synthetase</fullName>
        <shortName evidence="13">MetRS</shortName>
    </alternativeName>
</protein>
<dbReference type="NCBIfam" id="NF008900">
    <property type="entry name" value="PRK12267.1"/>
    <property type="match status" value="1"/>
</dbReference>
<dbReference type="InterPro" id="IPR001412">
    <property type="entry name" value="aa-tRNA-synth_I_CS"/>
</dbReference>
<evidence type="ECO:0000256" key="6">
    <source>
        <dbReference type="ARBA" id="ARBA00022598"/>
    </source>
</evidence>
<dbReference type="CDD" id="cd00814">
    <property type="entry name" value="MetRS_core"/>
    <property type="match status" value="1"/>
</dbReference>
<dbReference type="FunFam" id="2.40.50.140:FF:000042">
    <property type="entry name" value="Methionine--tRNA ligase"/>
    <property type="match status" value="1"/>
</dbReference>
<feature type="short sequence motif" description="'HIGH' region" evidence="13">
    <location>
        <begin position="14"/>
        <end position="24"/>
    </location>
</feature>
<dbReference type="InterPro" id="IPR014729">
    <property type="entry name" value="Rossmann-like_a/b/a_fold"/>
</dbReference>
<dbReference type="EMBL" id="LITU01000083">
    <property type="protein sequence ID" value="KOY12774.1"/>
    <property type="molecule type" value="Genomic_DNA"/>
</dbReference>
<evidence type="ECO:0000313" key="17">
    <source>
        <dbReference type="Proteomes" id="UP000037688"/>
    </source>
</evidence>
<dbReference type="GO" id="GO:0006431">
    <property type="term" value="P:methionyl-tRNA aminoacylation"/>
    <property type="evidence" value="ECO:0007669"/>
    <property type="project" value="UniProtKB-UniRule"/>
</dbReference>
<keyword evidence="5 13" id="KW-0820">tRNA-binding</keyword>
<dbReference type="GO" id="GO:0004825">
    <property type="term" value="F:methionine-tRNA ligase activity"/>
    <property type="evidence" value="ECO:0007669"/>
    <property type="project" value="UniProtKB-UniRule"/>
</dbReference>
<evidence type="ECO:0000256" key="13">
    <source>
        <dbReference type="HAMAP-Rule" id="MF_01228"/>
    </source>
</evidence>
<dbReference type="Pfam" id="PF19303">
    <property type="entry name" value="Anticodon_3"/>
    <property type="match status" value="1"/>
</dbReference>
<dbReference type="PROSITE" id="PS50886">
    <property type="entry name" value="TRBD"/>
    <property type="match status" value="1"/>
</dbReference>
<keyword evidence="9 13" id="KW-0694">RNA-binding</keyword>
<comment type="catalytic activity">
    <reaction evidence="12 13">
        <text>tRNA(Met) + L-methionine + ATP = L-methionyl-tRNA(Met) + AMP + diphosphate</text>
        <dbReference type="Rhea" id="RHEA:13481"/>
        <dbReference type="Rhea" id="RHEA-COMP:9667"/>
        <dbReference type="Rhea" id="RHEA-COMP:9698"/>
        <dbReference type="ChEBI" id="CHEBI:30616"/>
        <dbReference type="ChEBI" id="CHEBI:33019"/>
        <dbReference type="ChEBI" id="CHEBI:57844"/>
        <dbReference type="ChEBI" id="CHEBI:78442"/>
        <dbReference type="ChEBI" id="CHEBI:78530"/>
        <dbReference type="ChEBI" id="CHEBI:456215"/>
        <dbReference type="EC" id="6.1.1.10"/>
    </reaction>
</comment>
<feature type="domain" description="TRNA-binding" evidence="15">
    <location>
        <begin position="576"/>
        <end position="676"/>
    </location>
</feature>
<sequence length="676" mass="75997">MADQKTFYLTTPIYYPSDKLHIGHAYTTVAGDAMVRYKRLRGYAVHYLTGTDEHGQKIERKAQEKGQSPQAFIDDIVVGIKELWSKLDISNDDFIRTTEERHKTVVQDIFDRLLKQGDIYKGEYEGWYSIPDETYYTETQLVDVEKNDKGEIISAKSPDSGHPVELVKEESYFFRMSKYADRLLKYYEENPGFIQPESRKNEMINNFIKPGLEDLAVSRTTFEWGVKVKGDPKHVVYVWIDALSNYITALGYGSSDESLYNKFWPADVHLVGKEIVRFHTIYWPIMLMALDLPLPKKVFAHGWLLMKDGKMSKSKGNVVDPVTLIDRYGLDALRYYLLREVPFGSDGTFTPESFVERVNSDLANDLGNLLNRTVAMVDKYFEGRAPEFTSGVTEFDSSLEEAGLAVVEKVEQAMENLQFSVALTAISQFVSRSNKYIDETQPWALARDEAKRNELASVMSHLIESLRIASILLQPFLTRAPRKIWEQLGIQEGELTAWDSAKQWGVIPAGNALQKGDPIFPRLDSEQEIAYIAEAMTGGKKAEAQHEAAQADAGGSSEAAQPVTAPEGKEEIGIDDFAKVELRVAQVIACEPVKKADKLLKLQLDLGYEQRQVVSGIAKFYSPEDMIGRKVICVTNLKPVKLRGELSQGMILAASHGDQLTLATVPDNMPNGAQVK</sequence>
<keyword evidence="4 13" id="KW-0963">Cytoplasm</keyword>
<dbReference type="PATRIC" id="fig|1705561.3.peg.6517"/>
<dbReference type="InterPro" id="IPR023457">
    <property type="entry name" value="Met-tRNA_synth_2"/>
</dbReference>
<dbReference type="PRINTS" id="PR01041">
    <property type="entry name" value="TRNASYNTHMET"/>
</dbReference>
<dbReference type="GO" id="GO:0005524">
    <property type="term" value="F:ATP binding"/>
    <property type="evidence" value="ECO:0007669"/>
    <property type="project" value="UniProtKB-UniRule"/>
</dbReference>
<feature type="short sequence motif" description="'KMSKS' region" evidence="13">
    <location>
        <begin position="310"/>
        <end position="314"/>
    </location>
</feature>
<keyword evidence="17" id="KW-1185">Reference proteome</keyword>
<proteinExistence type="inferred from homology"/>
<evidence type="ECO:0000256" key="8">
    <source>
        <dbReference type="ARBA" id="ARBA00022840"/>
    </source>
</evidence>
<dbReference type="InterPro" id="IPR004495">
    <property type="entry name" value="Met-tRNA-synth_bsu_C"/>
</dbReference>
<evidence type="ECO:0000256" key="2">
    <source>
        <dbReference type="ARBA" id="ARBA00004496"/>
    </source>
</evidence>
<evidence type="ECO:0000256" key="1">
    <source>
        <dbReference type="ARBA" id="ARBA00003314"/>
    </source>
</evidence>
<dbReference type="Pfam" id="PF09334">
    <property type="entry name" value="tRNA-synt_1g"/>
    <property type="match status" value="1"/>
</dbReference>
<dbReference type="FunFam" id="2.170.220.10:FF:000002">
    <property type="entry name" value="Methionine--tRNA ligase"/>
    <property type="match status" value="1"/>
</dbReference>
<dbReference type="PROSITE" id="PS00178">
    <property type="entry name" value="AA_TRNA_LIGASE_I"/>
    <property type="match status" value="1"/>
</dbReference>
<reference evidence="16 17" key="1">
    <citation type="submission" date="2015-08" db="EMBL/GenBank/DDBJ databases">
        <title>Draft genome sequence of cellulolytic and xylanolytic Paenibacillus sp. A59, isolated from a decaying forest soil from Patagonia, Argentina.</title>
        <authorList>
            <person name="Ghio S."/>
            <person name="Caceres A.M."/>
            <person name="Talia P."/>
            <person name="Grasso D."/>
            <person name="Campos E."/>
        </authorList>
    </citation>
    <scope>NUCLEOTIDE SEQUENCE [LARGE SCALE GENOMIC DNA]</scope>
    <source>
        <strain evidence="16 17">A59</strain>
    </source>
</reference>
<dbReference type="InterPro" id="IPR002547">
    <property type="entry name" value="tRNA-bd_dom"/>
</dbReference>
<dbReference type="InterPro" id="IPR041872">
    <property type="entry name" value="Anticodon_Met"/>
</dbReference>
<dbReference type="Proteomes" id="UP000037688">
    <property type="component" value="Unassembled WGS sequence"/>
</dbReference>
<dbReference type="SUPFAM" id="SSF52374">
    <property type="entry name" value="Nucleotidylyl transferase"/>
    <property type="match status" value="1"/>
</dbReference>
<feature type="region of interest" description="Disordered" evidence="14">
    <location>
        <begin position="542"/>
        <end position="563"/>
    </location>
</feature>
<evidence type="ECO:0000256" key="10">
    <source>
        <dbReference type="ARBA" id="ARBA00022917"/>
    </source>
</evidence>
<evidence type="ECO:0000256" key="4">
    <source>
        <dbReference type="ARBA" id="ARBA00022490"/>
    </source>
</evidence>
<evidence type="ECO:0000256" key="3">
    <source>
        <dbReference type="ARBA" id="ARBA00011738"/>
    </source>
</evidence>
<organism evidence="16 17">
    <name type="scientific">Paenibacillus xylanivorans</name>
    <dbReference type="NCBI Taxonomy" id="1705561"/>
    <lineage>
        <taxon>Bacteria</taxon>
        <taxon>Bacillati</taxon>
        <taxon>Bacillota</taxon>
        <taxon>Bacilli</taxon>
        <taxon>Bacillales</taxon>
        <taxon>Paenibacillaceae</taxon>
        <taxon>Paenibacillus</taxon>
    </lineage>
</organism>
<gene>
    <name evidence="13" type="primary">metG</name>
    <name evidence="16" type="ORF">AMS66_30785</name>
</gene>
<dbReference type="NCBIfam" id="TIGR00398">
    <property type="entry name" value="metG"/>
    <property type="match status" value="1"/>
</dbReference>
<keyword evidence="7 13" id="KW-0547">Nucleotide-binding</keyword>
<dbReference type="GO" id="GO:0000049">
    <property type="term" value="F:tRNA binding"/>
    <property type="evidence" value="ECO:0007669"/>
    <property type="project" value="UniProtKB-UniRule"/>
</dbReference>
<dbReference type="AlphaFoldDB" id="A0A0N0C2F6"/>
<dbReference type="PANTHER" id="PTHR43326">
    <property type="entry name" value="METHIONYL-TRNA SYNTHETASE"/>
    <property type="match status" value="1"/>
</dbReference>
<dbReference type="InterPro" id="IPR012340">
    <property type="entry name" value="NA-bd_OB-fold"/>
</dbReference>
<dbReference type="InterPro" id="IPR009080">
    <property type="entry name" value="tRNAsynth_Ia_anticodon-bd"/>
</dbReference>
<dbReference type="GO" id="GO:0005737">
    <property type="term" value="C:cytoplasm"/>
    <property type="evidence" value="ECO:0007669"/>
    <property type="project" value="UniProtKB-SubCell"/>
</dbReference>
<accession>A0A0N0C2F6</accession>
<dbReference type="InterPro" id="IPR033911">
    <property type="entry name" value="MetRS_core"/>
</dbReference>
<evidence type="ECO:0000256" key="12">
    <source>
        <dbReference type="ARBA" id="ARBA00047364"/>
    </source>
</evidence>
<dbReference type="CDD" id="cd02800">
    <property type="entry name" value="tRNA_bind_EcMetRS_like"/>
    <property type="match status" value="1"/>
</dbReference>
<comment type="similarity">
    <text evidence="13">Belongs to the class-I aminoacyl-tRNA synthetase family. MetG type 2B subfamily.</text>
</comment>
<dbReference type="EC" id="6.1.1.10" evidence="13"/>
<evidence type="ECO:0000259" key="15">
    <source>
        <dbReference type="PROSITE" id="PS50886"/>
    </source>
</evidence>
<evidence type="ECO:0000256" key="7">
    <source>
        <dbReference type="ARBA" id="ARBA00022741"/>
    </source>
</evidence>
<comment type="subunit">
    <text evidence="3 13">Homodimer.</text>
</comment>
<dbReference type="FunFam" id="1.10.730.10:FF:000026">
    <property type="entry name" value="Methionine--tRNA ligase"/>
    <property type="match status" value="1"/>
</dbReference>
<evidence type="ECO:0000313" key="16">
    <source>
        <dbReference type="EMBL" id="KOY12774.1"/>
    </source>
</evidence>
<evidence type="ECO:0000256" key="5">
    <source>
        <dbReference type="ARBA" id="ARBA00022555"/>
    </source>
</evidence>
<keyword evidence="6 13" id="KW-0436">Ligase</keyword>
<dbReference type="InterPro" id="IPR014758">
    <property type="entry name" value="Met-tRNA_synth"/>
</dbReference>
<dbReference type="PANTHER" id="PTHR43326:SF1">
    <property type="entry name" value="METHIONINE--TRNA LIGASE, MITOCHONDRIAL"/>
    <property type="match status" value="1"/>
</dbReference>
<keyword evidence="10 13" id="KW-0648">Protein biosynthesis</keyword>
<dbReference type="Pfam" id="PF01588">
    <property type="entry name" value="tRNA_bind"/>
    <property type="match status" value="1"/>
</dbReference>
<dbReference type="NCBIfam" id="TIGR00399">
    <property type="entry name" value="metG_C_term"/>
    <property type="match status" value="1"/>
</dbReference>
<dbReference type="CDD" id="cd07957">
    <property type="entry name" value="Anticodon_Ia_Met"/>
    <property type="match status" value="1"/>
</dbReference>
<keyword evidence="11 13" id="KW-0030">Aminoacyl-tRNA synthetase</keyword>
<dbReference type="InterPro" id="IPR015413">
    <property type="entry name" value="Methionyl/Leucyl_tRNA_Synth"/>
</dbReference>
<comment type="caution">
    <text evidence="13">Lacks conserved residue(s) required for the propagation of feature annotation.</text>
</comment>